<accession>A0A183E3M5</accession>
<dbReference type="SMART" id="SM00473">
    <property type="entry name" value="PAN_AP"/>
    <property type="match status" value="1"/>
</dbReference>
<name>A0A183E3M5_9BILA</name>
<dbReference type="CDD" id="cd01099">
    <property type="entry name" value="PAN_AP_HGF"/>
    <property type="match status" value="1"/>
</dbReference>
<dbReference type="InterPro" id="IPR003609">
    <property type="entry name" value="Pan_app"/>
</dbReference>
<dbReference type="WBParaSite" id="GPUH_0001558701-mRNA-1">
    <property type="protein sequence ID" value="GPUH_0001558701-mRNA-1"/>
    <property type="gene ID" value="GPUH_0001558701"/>
</dbReference>
<protein>
    <submittedName>
        <fullName evidence="2">Apple domain-containing protein</fullName>
    </submittedName>
</protein>
<evidence type="ECO:0000313" key="2">
    <source>
        <dbReference type="WBParaSite" id="GPUH_0001558701-mRNA-1"/>
    </source>
</evidence>
<evidence type="ECO:0000259" key="1">
    <source>
        <dbReference type="PROSITE" id="PS50948"/>
    </source>
</evidence>
<reference evidence="2" key="1">
    <citation type="submission" date="2016-06" db="UniProtKB">
        <authorList>
            <consortium name="WormBaseParasite"/>
        </authorList>
    </citation>
    <scope>IDENTIFICATION</scope>
</reference>
<dbReference type="Gene3D" id="3.50.4.10">
    <property type="entry name" value="Hepatocyte Growth Factor"/>
    <property type="match status" value="1"/>
</dbReference>
<dbReference type="PROSITE" id="PS50948">
    <property type="entry name" value="PAN"/>
    <property type="match status" value="1"/>
</dbReference>
<proteinExistence type="predicted"/>
<organism evidence="2">
    <name type="scientific">Gongylonema pulchrum</name>
    <dbReference type="NCBI Taxonomy" id="637853"/>
    <lineage>
        <taxon>Eukaryota</taxon>
        <taxon>Metazoa</taxon>
        <taxon>Ecdysozoa</taxon>
        <taxon>Nematoda</taxon>
        <taxon>Chromadorea</taxon>
        <taxon>Rhabditida</taxon>
        <taxon>Spirurina</taxon>
        <taxon>Spiruromorpha</taxon>
        <taxon>Spiruroidea</taxon>
        <taxon>Gongylonematidae</taxon>
        <taxon>Gongylonema</taxon>
    </lineage>
</organism>
<dbReference type="AlphaFoldDB" id="A0A183E3M5"/>
<sequence>LYSTTFAVDFLVPDSMTIYYEKNCFPGQYFSFPMPFFFLYTLAATTQPLEQEGKVWKEGWLAQLAELCGGALLDRQPQRVLLGPHHAILTAVTPAECLLRCFWSVLDGRSFQCRSLMYFYEEKQNNCVLNNGSRADHPESLAVELTSIVDYFGLDACLDISRFGIRQPINRTVPDRKRPFKTNKKITDLFKT</sequence>
<dbReference type="Pfam" id="PF00024">
    <property type="entry name" value="PAN_1"/>
    <property type="match status" value="1"/>
</dbReference>
<dbReference type="SUPFAM" id="SSF57414">
    <property type="entry name" value="Hairpin loop containing domain-like"/>
    <property type="match status" value="1"/>
</dbReference>
<feature type="domain" description="Apple" evidence="1">
    <location>
        <begin position="68"/>
        <end position="157"/>
    </location>
</feature>